<sequence length="164" mass="17228">MGDTSTDSFSGKTDQPTPADGTEIVNGKELLERLAMLSPVGMQVYASSCLRRYCDANGFSHAAIDALLAHLDSIAVAGSLPEWECSGALLELNGRGDPVPAGIESALPEGELQRFMTLVEAVVEVGIVDLYGTRTDQPLAFLRKTIAVLEQGGIPLPPLTNASG</sequence>
<protein>
    <submittedName>
        <fullName evidence="2">Uncharacterized protein</fullName>
    </submittedName>
</protein>
<evidence type="ECO:0000313" key="3">
    <source>
        <dbReference type="Proteomes" id="UP000277921"/>
    </source>
</evidence>
<evidence type="ECO:0000256" key="1">
    <source>
        <dbReference type="SAM" id="MobiDB-lite"/>
    </source>
</evidence>
<dbReference type="RefSeq" id="WP_124584930.1">
    <property type="nucleotide sequence ID" value="NZ_QTQV01000032.1"/>
</dbReference>
<dbReference type="Proteomes" id="UP000277921">
    <property type="component" value="Unassembled WGS sequence"/>
</dbReference>
<evidence type="ECO:0000313" key="2">
    <source>
        <dbReference type="EMBL" id="RQT05860.1"/>
    </source>
</evidence>
<proteinExistence type="predicted"/>
<dbReference type="EMBL" id="QTQV01000032">
    <property type="protein sequence ID" value="RQT05860.1"/>
    <property type="molecule type" value="Genomic_DNA"/>
</dbReference>
<comment type="caution">
    <text evidence="2">The sequence shown here is derived from an EMBL/GenBank/DDBJ whole genome shotgun (WGS) entry which is preliminary data.</text>
</comment>
<name>A0A3N8P3R0_9BURK</name>
<dbReference type="AlphaFoldDB" id="A0A3N8P3R0"/>
<accession>A0A3N8P3R0</accession>
<feature type="region of interest" description="Disordered" evidence="1">
    <location>
        <begin position="1"/>
        <end position="22"/>
    </location>
</feature>
<gene>
    <name evidence="2" type="ORF">DF051_34995</name>
</gene>
<feature type="compositionally biased region" description="Polar residues" evidence="1">
    <location>
        <begin position="1"/>
        <end position="16"/>
    </location>
</feature>
<reference evidence="2 3" key="1">
    <citation type="submission" date="2018-08" db="EMBL/GenBank/DDBJ databases">
        <title>Comparative analysis of Burkholderia isolates from Puerto Rico.</title>
        <authorList>
            <person name="Hall C."/>
            <person name="Sahl J."/>
            <person name="Wagner D."/>
        </authorList>
    </citation>
    <scope>NUCLEOTIDE SEQUENCE [LARGE SCALE GENOMIC DNA]</scope>
    <source>
        <strain evidence="2 3">Bp9025</strain>
    </source>
</reference>
<organism evidence="2 3">
    <name type="scientific">Burkholderia contaminans</name>
    <dbReference type="NCBI Taxonomy" id="488447"/>
    <lineage>
        <taxon>Bacteria</taxon>
        <taxon>Pseudomonadati</taxon>
        <taxon>Pseudomonadota</taxon>
        <taxon>Betaproteobacteria</taxon>
        <taxon>Burkholderiales</taxon>
        <taxon>Burkholderiaceae</taxon>
        <taxon>Burkholderia</taxon>
        <taxon>Burkholderia cepacia complex</taxon>
    </lineage>
</organism>